<comment type="caution">
    <text evidence="4">The sequence shown here is derived from an EMBL/GenBank/DDBJ whole genome shotgun (WGS) entry which is preliminary data.</text>
</comment>
<sequence length="86" mass="9713">MNGVNGVKTSYLIRWRGYPSAWDSWEPSAQLIVDVLGLVEQFDETHPLRSKKVRRKMTSPNAITGIAKCESLRPSQTRCAPSSRDH</sequence>
<keyword evidence="2" id="KW-0539">Nucleus</keyword>
<dbReference type="PROSITE" id="PS00598">
    <property type="entry name" value="CHROMO_1"/>
    <property type="match status" value="1"/>
</dbReference>
<dbReference type="InterPro" id="IPR016197">
    <property type="entry name" value="Chromo-like_dom_sf"/>
</dbReference>
<dbReference type="SUPFAM" id="SSF54160">
    <property type="entry name" value="Chromo domain-like"/>
    <property type="match status" value="1"/>
</dbReference>
<gene>
    <name evidence="4" type="ORF">PM001_LOCUS1819</name>
</gene>
<dbReference type="EMBL" id="CAKLBY020000016">
    <property type="protein sequence ID" value="CAK7899175.1"/>
    <property type="molecule type" value="Genomic_DNA"/>
</dbReference>
<accession>A0AAV1T2D7</accession>
<proteinExistence type="predicted"/>
<reference evidence="4" key="1">
    <citation type="submission" date="2024-01" db="EMBL/GenBank/DDBJ databases">
        <authorList>
            <person name="Webb A."/>
        </authorList>
    </citation>
    <scope>NUCLEOTIDE SEQUENCE</scope>
    <source>
        <strain evidence="4">Pm1</strain>
    </source>
</reference>
<dbReference type="AlphaFoldDB" id="A0AAV1T2D7"/>
<evidence type="ECO:0000259" key="3">
    <source>
        <dbReference type="PROSITE" id="PS50013"/>
    </source>
</evidence>
<dbReference type="CDD" id="cd00024">
    <property type="entry name" value="CD_CSD"/>
    <property type="match status" value="1"/>
</dbReference>
<evidence type="ECO:0000256" key="2">
    <source>
        <dbReference type="ARBA" id="ARBA00023242"/>
    </source>
</evidence>
<dbReference type="InterPro" id="IPR023780">
    <property type="entry name" value="Chromo_domain"/>
</dbReference>
<evidence type="ECO:0000313" key="5">
    <source>
        <dbReference type="Proteomes" id="UP001162060"/>
    </source>
</evidence>
<organism evidence="4 5">
    <name type="scientific">Peronospora matthiolae</name>
    <dbReference type="NCBI Taxonomy" id="2874970"/>
    <lineage>
        <taxon>Eukaryota</taxon>
        <taxon>Sar</taxon>
        <taxon>Stramenopiles</taxon>
        <taxon>Oomycota</taxon>
        <taxon>Peronosporomycetes</taxon>
        <taxon>Peronosporales</taxon>
        <taxon>Peronosporaceae</taxon>
        <taxon>Peronospora</taxon>
    </lineage>
</organism>
<dbReference type="InterPro" id="IPR000953">
    <property type="entry name" value="Chromo/chromo_shadow_dom"/>
</dbReference>
<name>A0AAV1T2D7_9STRA</name>
<dbReference type="GO" id="GO:0005634">
    <property type="term" value="C:nucleus"/>
    <property type="evidence" value="ECO:0007669"/>
    <property type="project" value="UniProtKB-SubCell"/>
</dbReference>
<protein>
    <recommendedName>
        <fullName evidence="3">Chromo domain-containing protein</fullName>
    </recommendedName>
</protein>
<comment type="subcellular location">
    <subcellularLocation>
        <location evidence="1">Nucleus</location>
    </subcellularLocation>
</comment>
<feature type="domain" description="Chromo" evidence="3">
    <location>
        <begin position="1"/>
        <end position="54"/>
    </location>
</feature>
<dbReference type="Proteomes" id="UP001162060">
    <property type="component" value="Unassembled WGS sequence"/>
</dbReference>
<dbReference type="Gene3D" id="2.40.50.40">
    <property type="match status" value="1"/>
</dbReference>
<evidence type="ECO:0000313" key="4">
    <source>
        <dbReference type="EMBL" id="CAK7899175.1"/>
    </source>
</evidence>
<dbReference type="PROSITE" id="PS50013">
    <property type="entry name" value="CHROMO_2"/>
    <property type="match status" value="1"/>
</dbReference>
<dbReference type="Pfam" id="PF00385">
    <property type="entry name" value="Chromo"/>
    <property type="match status" value="1"/>
</dbReference>
<evidence type="ECO:0000256" key="1">
    <source>
        <dbReference type="ARBA" id="ARBA00004123"/>
    </source>
</evidence>
<dbReference type="InterPro" id="IPR023779">
    <property type="entry name" value="Chromodomain_CS"/>
</dbReference>